<dbReference type="SMART" id="SM00129">
    <property type="entry name" value="KISc"/>
    <property type="match status" value="1"/>
</dbReference>
<evidence type="ECO:0000256" key="7">
    <source>
        <dbReference type="PROSITE-ProRule" id="PRU00283"/>
    </source>
</evidence>
<dbReference type="Proteomes" id="UP000195402">
    <property type="component" value="Unassembled WGS sequence"/>
</dbReference>
<evidence type="ECO:0000256" key="2">
    <source>
        <dbReference type="ARBA" id="ARBA00022701"/>
    </source>
</evidence>
<evidence type="ECO:0000313" key="12">
    <source>
        <dbReference type="Proteomes" id="UP000195402"/>
    </source>
</evidence>
<dbReference type="InterPro" id="IPR001752">
    <property type="entry name" value="Kinesin_motor_dom"/>
</dbReference>
<evidence type="ECO:0000256" key="3">
    <source>
        <dbReference type="ARBA" id="ARBA00022741"/>
    </source>
</evidence>
<dbReference type="PROSITE" id="PS50067">
    <property type="entry name" value="KINESIN_MOTOR_2"/>
    <property type="match status" value="1"/>
</dbReference>
<evidence type="ECO:0000259" key="10">
    <source>
        <dbReference type="PROSITE" id="PS50067"/>
    </source>
</evidence>
<feature type="region of interest" description="Disordered" evidence="9">
    <location>
        <begin position="531"/>
        <end position="550"/>
    </location>
</feature>
<dbReference type="OrthoDB" id="3176171at2759"/>
<evidence type="ECO:0000256" key="6">
    <source>
        <dbReference type="ARBA" id="ARBA00023175"/>
    </source>
</evidence>
<accession>A0A200Q0B0</accession>
<name>A0A200Q0B0_MACCD</name>
<evidence type="ECO:0000256" key="8">
    <source>
        <dbReference type="SAM" id="Coils"/>
    </source>
</evidence>
<reference evidence="11 12" key="1">
    <citation type="journal article" date="2017" name="Mol. Plant">
        <title>The Genome of Medicinal Plant Macleaya cordata Provides New Insights into Benzylisoquinoline Alkaloids Metabolism.</title>
        <authorList>
            <person name="Liu X."/>
            <person name="Liu Y."/>
            <person name="Huang P."/>
            <person name="Ma Y."/>
            <person name="Qing Z."/>
            <person name="Tang Q."/>
            <person name="Cao H."/>
            <person name="Cheng P."/>
            <person name="Zheng Y."/>
            <person name="Yuan Z."/>
            <person name="Zhou Y."/>
            <person name="Liu J."/>
            <person name="Tang Z."/>
            <person name="Zhuo Y."/>
            <person name="Zhang Y."/>
            <person name="Yu L."/>
            <person name="Huang J."/>
            <person name="Yang P."/>
            <person name="Peng Q."/>
            <person name="Zhang J."/>
            <person name="Jiang W."/>
            <person name="Zhang Z."/>
            <person name="Lin K."/>
            <person name="Ro D.K."/>
            <person name="Chen X."/>
            <person name="Xiong X."/>
            <person name="Shang Y."/>
            <person name="Huang S."/>
            <person name="Zeng J."/>
        </authorList>
    </citation>
    <scope>NUCLEOTIDE SEQUENCE [LARGE SCALE GENOMIC DNA]</scope>
    <source>
        <strain evidence="12">cv. BLH2017</strain>
        <tissue evidence="11">Root</tissue>
    </source>
</reference>
<dbReference type="FunCoup" id="A0A200Q0B0">
    <property type="interactions" value="162"/>
</dbReference>
<evidence type="ECO:0000256" key="9">
    <source>
        <dbReference type="SAM" id="MobiDB-lite"/>
    </source>
</evidence>
<dbReference type="InterPro" id="IPR027640">
    <property type="entry name" value="Kinesin-like_fam"/>
</dbReference>
<evidence type="ECO:0000256" key="4">
    <source>
        <dbReference type="ARBA" id="ARBA00022840"/>
    </source>
</evidence>
<dbReference type="AlphaFoldDB" id="A0A200Q0B0"/>
<feature type="binding site" evidence="7">
    <location>
        <begin position="184"/>
        <end position="191"/>
    </location>
    <ligand>
        <name>ATP</name>
        <dbReference type="ChEBI" id="CHEBI:30616"/>
    </ligand>
</feature>
<feature type="coiled-coil region" evidence="8">
    <location>
        <begin position="70"/>
        <end position="97"/>
    </location>
</feature>
<keyword evidence="2" id="KW-0493">Microtubule</keyword>
<feature type="compositionally biased region" description="Basic residues" evidence="9">
    <location>
        <begin position="540"/>
        <end position="550"/>
    </location>
</feature>
<dbReference type="GO" id="GO:0008017">
    <property type="term" value="F:microtubule binding"/>
    <property type="evidence" value="ECO:0007669"/>
    <property type="project" value="InterPro"/>
</dbReference>
<evidence type="ECO:0000256" key="5">
    <source>
        <dbReference type="ARBA" id="ARBA00023054"/>
    </source>
</evidence>
<dbReference type="PANTHER" id="PTHR47972">
    <property type="entry name" value="KINESIN-LIKE PROTEIN KLP-3"/>
    <property type="match status" value="1"/>
</dbReference>
<dbReference type="PRINTS" id="PR00380">
    <property type="entry name" value="KINESINHEAVY"/>
</dbReference>
<protein>
    <submittedName>
        <fullName evidence="11">Kinesin</fullName>
    </submittedName>
</protein>
<keyword evidence="6 7" id="KW-0505">Motor protein</keyword>
<dbReference type="PANTHER" id="PTHR47972:SF23">
    <property type="entry name" value="KINESIN MOTOR DOMAIN-CONTAINING PROTEIN"/>
    <property type="match status" value="1"/>
</dbReference>
<dbReference type="GO" id="GO:0003777">
    <property type="term" value="F:microtubule motor activity"/>
    <property type="evidence" value="ECO:0007669"/>
    <property type="project" value="InterPro"/>
</dbReference>
<dbReference type="OMA" id="EHECEDI"/>
<proteinExistence type="inferred from homology"/>
<dbReference type="Pfam" id="PF00225">
    <property type="entry name" value="Kinesin"/>
    <property type="match status" value="1"/>
</dbReference>
<dbReference type="SUPFAM" id="SSF52540">
    <property type="entry name" value="P-loop containing nucleoside triphosphate hydrolases"/>
    <property type="match status" value="1"/>
</dbReference>
<comment type="similarity">
    <text evidence="1">Belongs to the TRAFAC class myosin-kinesin ATPase superfamily. Kinesin family. KIN-14 subfamily.</text>
</comment>
<dbReference type="GO" id="GO:0005524">
    <property type="term" value="F:ATP binding"/>
    <property type="evidence" value="ECO:0007669"/>
    <property type="project" value="UniProtKB-UniRule"/>
</dbReference>
<evidence type="ECO:0000313" key="11">
    <source>
        <dbReference type="EMBL" id="OVA03909.1"/>
    </source>
</evidence>
<sequence>MESKRSVRNLAESIHSLLGLKKQLTSTWAASVCNIIKDLSSEEPFNSSNKIKCMNFNSSENKDSDVDSVISKIQGDLAALNAQLNQLNIQRRQALNDFLDLKGNIRVFCRIRPLIEEEKFGDLRSVVALDSSKVLLKLAENKSKQYSFDKVFDPGSSQDEVFSEVEPVIKSAVDGYNACIFAYGQTGTGKTFTMEGTHDCPGVVPRAIEELFKQAADSNHTFIITFSMLEIYMGNLRDLLVPQMTKPTDAMTQCLSIQTDPKGGIEIENLVEIRVGDFNQAKKLYGLGSRFRSTASTNSNVTSSRSHCLIRISLTSSDATERRRERNKIWMVDLGGSERVLKTKAWGRRFEEGKAINLSLSALGDVINALQRRRSHVPFRNSKLTQVLKDSLGEDSRTLMLVHVSPKEEDLCETLCSLGFATRVRSIHLGSEESTDTRAKKEVAMAKLLEKVKQLECDRQDVRKDIKKLNEGLEHHLSKTKPSSDEHLEAPHSVSECNIKIEKKNAKDVTVAPSSQLPTFMRPTICSRRKSGIDFPTTKNSHKKISLPTRKRKPLSIRAESLTFPLKEISEYGSECSIARTTCLADYETEYSQNASECDIKMIVLPEQEKSQMSFGHSTRSKAQASHISTEGYANKKTNKVGFPKYFTVENWLQLQKNEPTTCSYTRGGKRVLAIPLPENKIRYNVQNKADILHNEEICNYDFAKKKSYNHDKINKLANTGVTGGSIMEMVIGDDFVIGNAGSKPNSPYEKVKGMDETPGSLDDFVINEDRCSPIPPPDMRCDGFIQNKDFPWATESERFIEQASPDKQNLPESFLINDSWYNPLSSSDMSQNNTVDLNAVSHVSVSKCELELEYLSCNTKTLSEECEKKDLCGFPLHMVGESRETRLCLNTVTSRRALFLDLKDANQDDLTLPFIESEEKICNTGILYFLGQKVQILCASALLGLGVQKLGLGHDFFYGLML</sequence>
<comment type="caution">
    <text evidence="11">The sequence shown here is derived from an EMBL/GenBank/DDBJ whole genome shotgun (WGS) entry which is preliminary data.</text>
</comment>
<organism evidence="11 12">
    <name type="scientific">Macleaya cordata</name>
    <name type="common">Five-seeded plume-poppy</name>
    <name type="synonym">Bocconia cordata</name>
    <dbReference type="NCBI Taxonomy" id="56857"/>
    <lineage>
        <taxon>Eukaryota</taxon>
        <taxon>Viridiplantae</taxon>
        <taxon>Streptophyta</taxon>
        <taxon>Embryophyta</taxon>
        <taxon>Tracheophyta</taxon>
        <taxon>Spermatophyta</taxon>
        <taxon>Magnoliopsida</taxon>
        <taxon>Ranunculales</taxon>
        <taxon>Papaveraceae</taxon>
        <taxon>Papaveroideae</taxon>
        <taxon>Macleaya</taxon>
    </lineage>
</organism>
<dbReference type="Gene3D" id="3.40.850.10">
    <property type="entry name" value="Kinesin motor domain"/>
    <property type="match status" value="1"/>
</dbReference>
<dbReference type="InterPro" id="IPR036961">
    <property type="entry name" value="Kinesin_motor_dom_sf"/>
</dbReference>
<dbReference type="EMBL" id="MVGT01003464">
    <property type="protein sequence ID" value="OVA03909.1"/>
    <property type="molecule type" value="Genomic_DNA"/>
</dbReference>
<dbReference type="STRING" id="56857.A0A200Q0B0"/>
<gene>
    <name evidence="11" type="ORF">BVC80_1321g57</name>
</gene>
<evidence type="ECO:0000256" key="1">
    <source>
        <dbReference type="ARBA" id="ARBA00010899"/>
    </source>
</evidence>
<keyword evidence="12" id="KW-1185">Reference proteome</keyword>
<feature type="coiled-coil region" evidence="8">
    <location>
        <begin position="438"/>
        <end position="472"/>
    </location>
</feature>
<dbReference type="FunFam" id="3.40.850.10:FF:000074">
    <property type="entry name" value="p-loop containing nucleoside triphosphate hydrolase superfamily protein"/>
    <property type="match status" value="1"/>
</dbReference>
<keyword evidence="5 8" id="KW-0175">Coiled coil</keyword>
<dbReference type="InParanoid" id="A0A200Q0B0"/>
<keyword evidence="4 7" id="KW-0067">ATP-binding</keyword>
<feature type="domain" description="Kinesin motor" evidence="10">
    <location>
        <begin position="104"/>
        <end position="427"/>
    </location>
</feature>
<dbReference type="GO" id="GO:0005874">
    <property type="term" value="C:microtubule"/>
    <property type="evidence" value="ECO:0007669"/>
    <property type="project" value="UniProtKB-KW"/>
</dbReference>
<dbReference type="GO" id="GO:0007018">
    <property type="term" value="P:microtubule-based movement"/>
    <property type="evidence" value="ECO:0007669"/>
    <property type="project" value="InterPro"/>
</dbReference>
<keyword evidence="3 7" id="KW-0547">Nucleotide-binding</keyword>
<dbReference type="InterPro" id="IPR027417">
    <property type="entry name" value="P-loop_NTPase"/>
</dbReference>